<evidence type="ECO:0000256" key="1">
    <source>
        <dbReference type="SAM" id="MobiDB-lite"/>
    </source>
</evidence>
<accession>A0A9D2RYS8</accession>
<evidence type="ECO:0000256" key="2">
    <source>
        <dbReference type="SAM" id="Phobius"/>
    </source>
</evidence>
<keyword evidence="2" id="KW-1133">Transmembrane helix</keyword>
<feature type="transmembrane region" description="Helical" evidence="2">
    <location>
        <begin position="47"/>
        <end position="69"/>
    </location>
</feature>
<feature type="compositionally biased region" description="Polar residues" evidence="1">
    <location>
        <begin position="79"/>
        <end position="94"/>
    </location>
</feature>
<organism evidence="3 4">
    <name type="scientific">Candidatus Acutalibacter ornithocaccae</name>
    <dbReference type="NCBI Taxonomy" id="2838416"/>
    <lineage>
        <taxon>Bacteria</taxon>
        <taxon>Bacillati</taxon>
        <taxon>Bacillota</taxon>
        <taxon>Clostridia</taxon>
        <taxon>Eubacteriales</taxon>
        <taxon>Acutalibacteraceae</taxon>
        <taxon>Acutalibacter</taxon>
    </lineage>
</organism>
<dbReference type="NCBIfam" id="TIGR01598">
    <property type="entry name" value="holin_phiLC3"/>
    <property type="match status" value="1"/>
</dbReference>
<gene>
    <name evidence="3" type="ORF">H9942_03180</name>
</gene>
<dbReference type="InterPro" id="IPR006485">
    <property type="entry name" value="Phage-like_holin"/>
</dbReference>
<dbReference type="AlphaFoldDB" id="A0A9D2RYS8"/>
<reference evidence="3" key="1">
    <citation type="journal article" date="2021" name="PeerJ">
        <title>Extensive microbial diversity within the chicken gut microbiome revealed by metagenomics and culture.</title>
        <authorList>
            <person name="Gilroy R."/>
            <person name="Ravi A."/>
            <person name="Getino M."/>
            <person name="Pursley I."/>
            <person name="Horton D.L."/>
            <person name="Alikhan N.F."/>
            <person name="Baker D."/>
            <person name="Gharbi K."/>
            <person name="Hall N."/>
            <person name="Watson M."/>
            <person name="Adriaenssens E.M."/>
            <person name="Foster-Nyarko E."/>
            <person name="Jarju S."/>
            <person name="Secka A."/>
            <person name="Antonio M."/>
            <person name="Oren A."/>
            <person name="Chaudhuri R.R."/>
            <person name="La Ragione R."/>
            <person name="Hildebrand F."/>
            <person name="Pallen M.J."/>
        </authorList>
    </citation>
    <scope>NUCLEOTIDE SEQUENCE</scope>
    <source>
        <strain evidence="3">ChiBcolR8-3208</strain>
    </source>
</reference>
<protein>
    <submittedName>
        <fullName evidence="3">Phage holin</fullName>
    </submittedName>
</protein>
<feature type="transmembrane region" description="Helical" evidence="2">
    <location>
        <begin position="12"/>
        <end position="35"/>
    </location>
</feature>
<reference evidence="3" key="2">
    <citation type="submission" date="2021-04" db="EMBL/GenBank/DDBJ databases">
        <authorList>
            <person name="Gilroy R."/>
        </authorList>
    </citation>
    <scope>NUCLEOTIDE SEQUENCE</scope>
    <source>
        <strain evidence="3">ChiBcolR8-3208</strain>
    </source>
</reference>
<dbReference type="Proteomes" id="UP000824214">
    <property type="component" value="Unassembled WGS sequence"/>
</dbReference>
<sequence length="94" mass="10164">MKAINWKVRLKNPVFWAQVAAAVVSPILVGLGLQWEDMTTWPALWEALRQAVLNPVIVVAVACSLWSCVTDPTTAGLGDSQQALGYTQPKKSGT</sequence>
<dbReference type="EMBL" id="DWXZ01000056">
    <property type="protein sequence ID" value="HJB37056.1"/>
    <property type="molecule type" value="Genomic_DNA"/>
</dbReference>
<evidence type="ECO:0000313" key="3">
    <source>
        <dbReference type="EMBL" id="HJB37056.1"/>
    </source>
</evidence>
<keyword evidence="2" id="KW-0472">Membrane</keyword>
<comment type="caution">
    <text evidence="3">The sequence shown here is derived from an EMBL/GenBank/DDBJ whole genome shotgun (WGS) entry which is preliminary data.</text>
</comment>
<evidence type="ECO:0000313" key="4">
    <source>
        <dbReference type="Proteomes" id="UP000824214"/>
    </source>
</evidence>
<proteinExistence type="predicted"/>
<feature type="region of interest" description="Disordered" evidence="1">
    <location>
        <begin position="75"/>
        <end position="94"/>
    </location>
</feature>
<keyword evidence="2" id="KW-0812">Transmembrane</keyword>
<dbReference type="Pfam" id="PF04531">
    <property type="entry name" value="Phage_holin_1"/>
    <property type="match status" value="1"/>
</dbReference>
<name>A0A9D2RYS8_9FIRM</name>